<gene>
    <name evidence="1" type="ORF">CLUP02_07116</name>
</gene>
<dbReference type="AlphaFoldDB" id="A0A9Q8SQP0"/>
<proteinExistence type="predicted"/>
<dbReference type="EMBL" id="CP019476">
    <property type="protein sequence ID" value="UQC81630.1"/>
    <property type="molecule type" value="Genomic_DNA"/>
</dbReference>
<name>A0A9Q8SQP0_9PEZI</name>
<organism evidence="1 2">
    <name type="scientific">Colletotrichum lupini</name>
    <dbReference type="NCBI Taxonomy" id="145971"/>
    <lineage>
        <taxon>Eukaryota</taxon>
        <taxon>Fungi</taxon>
        <taxon>Dikarya</taxon>
        <taxon>Ascomycota</taxon>
        <taxon>Pezizomycotina</taxon>
        <taxon>Sordariomycetes</taxon>
        <taxon>Hypocreomycetidae</taxon>
        <taxon>Glomerellales</taxon>
        <taxon>Glomerellaceae</taxon>
        <taxon>Colletotrichum</taxon>
        <taxon>Colletotrichum acutatum species complex</taxon>
    </lineage>
</organism>
<protein>
    <submittedName>
        <fullName evidence="1">Uncharacterized protein</fullName>
    </submittedName>
</protein>
<accession>A0A9Q8SQP0</accession>
<dbReference type="KEGG" id="clup:CLUP02_07116"/>
<reference evidence="1" key="1">
    <citation type="journal article" date="2021" name="Mol. Plant Microbe Interact.">
        <title>Complete Genome Sequence of the Plant-Pathogenic Fungus Colletotrichum lupini.</title>
        <authorList>
            <person name="Baroncelli R."/>
            <person name="Pensec F."/>
            <person name="Da Lio D."/>
            <person name="Boufleur T."/>
            <person name="Vicente I."/>
            <person name="Sarrocco S."/>
            <person name="Picot A."/>
            <person name="Baraldi E."/>
            <person name="Sukno S."/>
            <person name="Thon M."/>
            <person name="Le Floch G."/>
        </authorList>
    </citation>
    <scope>NUCLEOTIDE SEQUENCE</scope>
    <source>
        <strain evidence="1">IMI 504893</strain>
    </source>
</reference>
<sequence length="127" mass="13509">MNLNSIFSNTVLVQSFESLQASHPAREVIAGSVVNNVTICKTRQMPNILGKADSLELDEALHASAVLMLGDRAGSFACESKTMKIQKLLLLPTVSSATSTGFPTCLLGRGGWQLGHGRLDLSAFAAY</sequence>
<dbReference type="RefSeq" id="XP_049143255.1">
    <property type="nucleotide sequence ID" value="XM_049286112.1"/>
</dbReference>
<keyword evidence="2" id="KW-1185">Reference proteome</keyword>
<dbReference type="GeneID" id="73341122"/>
<dbReference type="Proteomes" id="UP000830671">
    <property type="component" value="Chromosome 4"/>
</dbReference>
<evidence type="ECO:0000313" key="2">
    <source>
        <dbReference type="Proteomes" id="UP000830671"/>
    </source>
</evidence>
<evidence type="ECO:0000313" key="1">
    <source>
        <dbReference type="EMBL" id="UQC81630.1"/>
    </source>
</evidence>